<gene>
    <name evidence="1" type="ORF">CVT25_012989</name>
</gene>
<dbReference type="EMBL" id="NHYD01001666">
    <property type="protein sequence ID" value="PPQ90251.1"/>
    <property type="molecule type" value="Genomic_DNA"/>
</dbReference>
<dbReference type="InParanoid" id="A0A409XHP0"/>
<accession>A0A409XHP0</accession>
<evidence type="ECO:0000313" key="2">
    <source>
        <dbReference type="Proteomes" id="UP000283269"/>
    </source>
</evidence>
<organism evidence="1 2">
    <name type="scientific">Psilocybe cyanescens</name>
    <dbReference type="NCBI Taxonomy" id="93625"/>
    <lineage>
        <taxon>Eukaryota</taxon>
        <taxon>Fungi</taxon>
        <taxon>Dikarya</taxon>
        <taxon>Basidiomycota</taxon>
        <taxon>Agaricomycotina</taxon>
        <taxon>Agaricomycetes</taxon>
        <taxon>Agaricomycetidae</taxon>
        <taxon>Agaricales</taxon>
        <taxon>Agaricineae</taxon>
        <taxon>Strophariaceae</taxon>
        <taxon>Psilocybe</taxon>
    </lineage>
</organism>
<sequence>MDKNAGTQLIQPKEVFRNTYLFINPALYIGGVTQSPLCELPKQVNHHVINPAVEEEAEELQVRDVLSLVFKLLAEHQEFGIGRGTAIKMVDNGGVRCRPVEGPMALCAVSRWDSHVWYGDSE</sequence>
<dbReference type="AlphaFoldDB" id="A0A409XHP0"/>
<dbReference type="Proteomes" id="UP000283269">
    <property type="component" value="Unassembled WGS sequence"/>
</dbReference>
<proteinExistence type="predicted"/>
<reference evidence="1 2" key="1">
    <citation type="journal article" date="2018" name="Evol. Lett.">
        <title>Horizontal gene cluster transfer increased hallucinogenic mushroom diversity.</title>
        <authorList>
            <person name="Reynolds H.T."/>
            <person name="Vijayakumar V."/>
            <person name="Gluck-Thaler E."/>
            <person name="Korotkin H.B."/>
            <person name="Matheny P.B."/>
            <person name="Slot J.C."/>
        </authorList>
    </citation>
    <scope>NUCLEOTIDE SEQUENCE [LARGE SCALE GENOMIC DNA]</scope>
    <source>
        <strain evidence="1 2">2631</strain>
    </source>
</reference>
<keyword evidence="2" id="KW-1185">Reference proteome</keyword>
<evidence type="ECO:0000313" key="1">
    <source>
        <dbReference type="EMBL" id="PPQ90251.1"/>
    </source>
</evidence>
<comment type="caution">
    <text evidence="1">The sequence shown here is derived from an EMBL/GenBank/DDBJ whole genome shotgun (WGS) entry which is preliminary data.</text>
</comment>
<protein>
    <submittedName>
        <fullName evidence="1">Uncharacterized protein</fullName>
    </submittedName>
</protein>
<name>A0A409XHP0_PSICY</name>